<gene>
    <name evidence="1" type="ORF">CCR94_16345</name>
</gene>
<comment type="caution">
    <text evidence="1">The sequence shown here is derived from an EMBL/GenBank/DDBJ whole genome shotgun (WGS) entry which is preliminary data.</text>
</comment>
<accession>A0A2S6N2X8</accession>
<dbReference type="InterPro" id="IPR012036">
    <property type="entry name" value="Phage_Mu_Gp28"/>
</dbReference>
<dbReference type="AlphaFoldDB" id="A0A2S6N2X8"/>
<dbReference type="Gene3D" id="3.40.50.300">
    <property type="entry name" value="P-loop containing nucleotide triphosphate hydrolases"/>
    <property type="match status" value="1"/>
</dbReference>
<proteinExistence type="predicted"/>
<evidence type="ECO:0000313" key="2">
    <source>
        <dbReference type="Proteomes" id="UP000239089"/>
    </source>
</evidence>
<dbReference type="Proteomes" id="UP000239089">
    <property type="component" value="Unassembled WGS sequence"/>
</dbReference>
<dbReference type="PIRSF" id="PIRSF007056">
    <property type="entry name" value="UCP007056"/>
    <property type="match status" value="1"/>
</dbReference>
<evidence type="ECO:0000313" key="1">
    <source>
        <dbReference type="EMBL" id="PPQ28960.1"/>
    </source>
</evidence>
<dbReference type="Gene3D" id="3.30.420.240">
    <property type="match status" value="1"/>
</dbReference>
<name>A0A2S6N2X8_9HYPH</name>
<evidence type="ECO:0008006" key="3">
    <source>
        <dbReference type="Google" id="ProtNLM"/>
    </source>
</evidence>
<reference evidence="1 2" key="1">
    <citation type="journal article" date="2018" name="Arch. Microbiol.">
        <title>New insights into the metabolic potential of the phototrophic purple bacterium Rhodopila globiformis DSM 161(T) from its draft genome sequence and evidence for a vanadium-dependent nitrogenase.</title>
        <authorList>
            <person name="Imhoff J.F."/>
            <person name="Rahn T."/>
            <person name="Kunzel S."/>
            <person name="Neulinger S.C."/>
        </authorList>
    </citation>
    <scope>NUCLEOTIDE SEQUENCE [LARGE SCALE GENOMIC DNA]</scope>
    <source>
        <strain evidence="1 2">DSM 16996</strain>
    </source>
</reference>
<keyword evidence="2" id="KW-1185">Reference proteome</keyword>
<dbReference type="OrthoDB" id="9801658at2"/>
<organism evidence="1 2">
    <name type="scientific">Rhodoblastus sphagnicola</name>
    <dbReference type="NCBI Taxonomy" id="333368"/>
    <lineage>
        <taxon>Bacteria</taxon>
        <taxon>Pseudomonadati</taxon>
        <taxon>Pseudomonadota</taxon>
        <taxon>Alphaproteobacteria</taxon>
        <taxon>Hyphomicrobiales</taxon>
        <taxon>Rhodoblastaceae</taxon>
        <taxon>Rhodoblastus</taxon>
    </lineage>
</organism>
<protein>
    <recommendedName>
        <fullName evidence="3">Mu-like prophage FluMu protein gp28</fullName>
    </recommendedName>
</protein>
<dbReference type="InterPro" id="IPR027417">
    <property type="entry name" value="P-loop_NTPase"/>
</dbReference>
<sequence length="542" mass="60428">MTALPTKEQIQSARFITEAEWKKLRLESLAAGVDTGDSLDAILLGYQQKLLSTVAAFRVTVVEKSRRTGATWGVGSQAVLISASQRAEGGMDSLYIGYNLDMAREFIDCCGMWARAFNDAITEAGIQEFMFDDGPDPSKHIKAFRIRFASGFEIIALASRPRSLRGFQGFVIIDEAAFHDDLKGLMKAALALLIWGGRVLVISTHNGEDNYYNTLVKEARSGSKGYGYCRFDFDDALRDGLYKRVCLRTGEQWSVEAEAAWRAGIIREYGDAADEELFCIPSEGEGSWLSAALIEARARQGIPVLRLTRPRDFTFWSDHLRRSDIESWCERELLPLLMKCDPLLMHFMGGDYGRVSDLSVLWPLAIQRTLKRTTPFVVEMRAIPFDCQKQVQSYIFKRLPRFCGFKGDATGLGFAVAEAAQQELGELRSEAVMLNVPWYRENAEPVKSAFEDDMLEIPADAEITADLRLVQVKGGVPFMPALRSGVKKDRHGDSAVALMLAHAASRSSLHEYDYESIATALEAQRSKDEAEDAGLVDTRGLY</sequence>
<dbReference type="RefSeq" id="WP_104508917.1">
    <property type="nucleotide sequence ID" value="NZ_JACIGC010000011.1"/>
</dbReference>
<dbReference type="EMBL" id="NHSJ01000100">
    <property type="protein sequence ID" value="PPQ28960.1"/>
    <property type="molecule type" value="Genomic_DNA"/>
</dbReference>